<dbReference type="InterPro" id="IPR041633">
    <property type="entry name" value="Polbeta"/>
</dbReference>
<accession>A0ABS6MVV1</accession>
<feature type="domain" description="Polymerase beta nucleotidyltransferase" evidence="1">
    <location>
        <begin position="4"/>
        <end position="93"/>
    </location>
</feature>
<evidence type="ECO:0000313" key="2">
    <source>
        <dbReference type="EMBL" id="MBV2132927.1"/>
    </source>
</evidence>
<evidence type="ECO:0000313" key="3">
    <source>
        <dbReference type="Proteomes" id="UP000813068"/>
    </source>
</evidence>
<dbReference type="Pfam" id="PF18765">
    <property type="entry name" value="Polbeta"/>
    <property type="match status" value="1"/>
</dbReference>
<keyword evidence="3" id="KW-1185">Reference proteome</keyword>
<sequence>MSIEQVKTVLALHPEIRLAYVFGSVATGKARPDSDVDVAVKAASRLDAELKMQLIEELAESTGRPVDLIDLYAVGEPLLGQILKYGVRVVGEDSAHAELISRHIFSSEDFMPYVARMLAERRKKWIG</sequence>
<proteinExistence type="predicted"/>
<gene>
    <name evidence="2" type="ORF">KRX52_08950</name>
</gene>
<dbReference type="CDD" id="cd05403">
    <property type="entry name" value="NT_KNTase_like"/>
    <property type="match status" value="1"/>
</dbReference>
<organism evidence="2 3">
    <name type="scientific">Geopseudomonas aromaticivorans</name>
    <dbReference type="NCBI Taxonomy" id="2849492"/>
    <lineage>
        <taxon>Bacteria</taxon>
        <taxon>Pseudomonadati</taxon>
        <taxon>Pseudomonadota</taxon>
        <taxon>Gammaproteobacteria</taxon>
        <taxon>Pseudomonadales</taxon>
        <taxon>Pseudomonadaceae</taxon>
        <taxon>Geopseudomonas</taxon>
    </lineage>
</organism>
<protein>
    <submittedName>
        <fullName evidence="2">Nucleotidyltransferase domain-containing protein</fullName>
    </submittedName>
</protein>
<dbReference type="InterPro" id="IPR052930">
    <property type="entry name" value="TA_antitoxin_MntA"/>
</dbReference>
<dbReference type="NCBIfam" id="NF047752">
    <property type="entry name" value="MntA_antitoxin"/>
    <property type="match status" value="1"/>
</dbReference>
<name>A0ABS6MVV1_9GAMM</name>
<reference evidence="2 3" key="1">
    <citation type="submission" date="2021-06" db="EMBL/GenBank/DDBJ databases">
        <title>Differences between aerobic and microaerobic xylene degrading microbial communities.</title>
        <authorList>
            <person name="Banerjee S."/>
            <person name="Tancsics A."/>
        </authorList>
    </citation>
    <scope>NUCLEOTIDE SEQUENCE [LARGE SCALE GENOMIC DNA]</scope>
    <source>
        <strain evidence="2 3">MAP12</strain>
    </source>
</reference>
<evidence type="ECO:0000259" key="1">
    <source>
        <dbReference type="Pfam" id="PF18765"/>
    </source>
</evidence>
<dbReference type="PANTHER" id="PTHR43852:SF3">
    <property type="entry name" value="NUCLEOTIDYLTRANSFERASE"/>
    <property type="match status" value="1"/>
</dbReference>
<dbReference type="Proteomes" id="UP000813068">
    <property type="component" value="Unassembled WGS sequence"/>
</dbReference>
<dbReference type="EMBL" id="JAHRGL010000019">
    <property type="protein sequence ID" value="MBV2132927.1"/>
    <property type="molecule type" value="Genomic_DNA"/>
</dbReference>
<dbReference type="RefSeq" id="WP_217681389.1">
    <property type="nucleotide sequence ID" value="NZ_JAHRGL010000019.1"/>
</dbReference>
<comment type="caution">
    <text evidence="2">The sequence shown here is derived from an EMBL/GenBank/DDBJ whole genome shotgun (WGS) entry which is preliminary data.</text>
</comment>
<dbReference type="PANTHER" id="PTHR43852">
    <property type="entry name" value="NUCLEOTIDYLTRANSFERASE"/>
    <property type="match status" value="1"/>
</dbReference>